<sequence length="239" mass="26916">MQQRLPSLLPHQILFAHRGARAHAPENTLEAFELGLRLGANGLESDVWVTADGVPVLDHDGEIKSGWLRKRPIGELKRSELPEHIPSLLELFDRCGTDYELSLDLKDEHAGPVVIETIRLHHPDMLGRTWLCHWELPTLLSLRPLDADVKLVDSTRLHRLDGGPERRAAMLADHGIDAINMRGPDWTGGLVTLFHRFERAAFSWDLQHDHELDNALRMGVDGVYSDHVDRMSDAAARLA</sequence>
<feature type="domain" description="GP-PDE" evidence="1">
    <location>
        <begin position="12"/>
        <end position="239"/>
    </location>
</feature>
<dbReference type="Pfam" id="PF03009">
    <property type="entry name" value="GDPD"/>
    <property type="match status" value="1"/>
</dbReference>
<organism evidence="2 3">
    <name type="scientific">Ilumatobacter fluminis</name>
    <dbReference type="NCBI Taxonomy" id="467091"/>
    <lineage>
        <taxon>Bacteria</taxon>
        <taxon>Bacillati</taxon>
        <taxon>Actinomycetota</taxon>
        <taxon>Acidimicrobiia</taxon>
        <taxon>Acidimicrobiales</taxon>
        <taxon>Ilumatobacteraceae</taxon>
        <taxon>Ilumatobacter</taxon>
    </lineage>
</organism>
<proteinExistence type="predicted"/>
<accession>A0A4V3EJ09</accession>
<dbReference type="Proteomes" id="UP000294558">
    <property type="component" value="Unassembled WGS sequence"/>
</dbReference>
<dbReference type="RefSeq" id="WP_166657500.1">
    <property type="nucleotide sequence ID" value="NZ_SOAU01000001.1"/>
</dbReference>
<gene>
    <name evidence="2" type="ORF">BDK89_2028</name>
</gene>
<comment type="caution">
    <text evidence="2">The sequence shown here is derived from an EMBL/GenBank/DDBJ whole genome shotgun (WGS) entry which is preliminary data.</text>
</comment>
<dbReference type="PANTHER" id="PTHR46211:SF14">
    <property type="entry name" value="GLYCEROPHOSPHODIESTER PHOSPHODIESTERASE"/>
    <property type="match status" value="1"/>
</dbReference>
<protein>
    <submittedName>
        <fullName evidence="2">Glycerophosphoryl diester phosphodiesterase</fullName>
    </submittedName>
</protein>
<dbReference type="PROSITE" id="PS50007">
    <property type="entry name" value="PIPLC_X_DOMAIN"/>
    <property type="match status" value="1"/>
</dbReference>
<dbReference type="PANTHER" id="PTHR46211">
    <property type="entry name" value="GLYCEROPHOSPHORYL DIESTER PHOSPHODIESTERASE"/>
    <property type="match status" value="1"/>
</dbReference>
<dbReference type="InterPro" id="IPR017946">
    <property type="entry name" value="PLC-like_Pdiesterase_TIM-brl"/>
</dbReference>
<dbReference type="InterPro" id="IPR030395">
    <property type="entry name" value="GP_PDE_dom"/>
</dbReference>
<dbReference type="SUPFAM" id="SSF51695">
    <property type="entry name" value="PLC-like phosphodiesterases"/>
    <property type="match status" value="1"/>
</dbReference>
<evidence type="ECO:0000313" key="3">
    <source>
        <dbReference type="Proteomes" id="UP000294558"/>
    </source>
</evidence>
<dbReference type="Gene3D" id="3.20.20.190">
    <property type="entry name" value="Phosphatidylinositol (PI) phosphodiesterase"/>
    <property type="match status" value="1"/>
</dbReference>
<evidence type="ECO:0000313" key="2">
    <source>
        <dbReference type="EMBL" id="TDT16438.1"/>
    </source>
</evidence>
<evidence type="ECO:0000259" key="1">
    <source>
        <dbReference type="PROSITE" id="PS51704"/>
    </source>
</evidence>
<dbReference type="EMBL" id="SOAU01000001">
    <property type="protein sequence ID" value="TDT16438.1"/>
    <property type="molecule type" value="Genomic_DNA"/>
</dbReference>
<name>A0A4V3EJ09_9ACTN</name>
<dbReference type="GO" id="GO:0006629">
    <property type="term" value="P:lipid metabolic process"/>
    <property type="evidence" value="ECO:0007669"/>
    <property type="project" value="InterPro"/>
</dbReference>
<dbReference type="CDD" id="cd08556">
    <property type="entry name" value="GDPD"/>
    <property type="match status" value="1"/>
</dbReference>
<dbReference type="GO" id="GO:0008081">
    <property type="term" value="F:phosphoric diester hydrolase activity"/>
    <property type="evidence" value="ECO:0007669"/>
    <property type="project" value="InterPro"/>
</dbReference>
<dbReference type="PROSITE" id="PS51704">
    <property type="entry name" value="GP_PDE"/>
    <property type="match status" value="1"/>
</dbReference>
<reference evidence="2 3" key="1">
    <citation type="submission" date="2019-03" db="EMBL/GenBank/DDBJ databases">
        <title>Sequencing the genomes of 1000 actinobacteria strains.</title>
        <authorList>
            <person name="Klenk H.-P."/>
        </authorList>
    </citation>
    <scope>NUCLEOTIDE SEQUENCE [LARGE SCALE GENOMIC DNA]</scope>
    <source>
        <strain evidence="2 3">DSM 18936</strain>
    </source>
</reference>
<keyword evidence="3" id="KW-1185">Reference proteome</keyword>
<dbReference type="AlphaFoldDB" id="A0A4V3EJ09"/>